<proteinExistence type="predicted"/>
<name>A0AC35TKS8_9BILA</name>
<accession>A0AC35TKS8</accession>
<dbReference type="WBParaSite" id="RSKR_0000173000.1">
    <property type="protein sequence ID" value="RSKR_0000173000.1"/>
    <property type="gene ID" value="RSKR_0000173000"/>
</dbReference>
<organism evidence="1 2">
    <name type="scientific">Rhabditophanes sp. KR3021</name>
    <dbReference type="NCBI Taxonomy" id="114890"/>
    <lineage>
        <taxon>Eukaryota</taxon>
        <taxon>Metazoa</taxon>
        <taxon>Ecdysozoa</taxon>
        <taxon>Nematoda</taxon>
        <taxon>Chromadorea</taxon>
        <taxon>Rhabditida</taxon>
        <taxon>Tylenchina</taxon>
        <taxon>Panagrolaimomorpha</taxon>
        <taxon>Strongyloidoidea</taxon>
        <taxon>Alloionematidae</taxon>
        <taxon>Rhabditophanes</taxon>
    </lineage>
</organism>
<evidence type="ECO:0000313" key="1">
    <source>
        <dbReference type="Proteomes" id="UP000095286"/>
    </source>
</evidence>
<protein>
    <submittedName>
        <fullName evidence="2">G_PROTEIN_RECEP_F1_2 domain-containing protein</fullName>
    </submittedName>
</protein>
<dbReference type="Proteomes" id="UP000095286">
    <property type="component" value="Unplaced"/>
</dbReference>
<evidence type="ECO:0000313" key="2">
    <source>
        <dbReference type="WBParaSite" id="RSKR_0000173000.1"/>
    </source>
</evidence>
<reference evidence="2" key="1">
    <citation type="submission" date="2016-11" db="UniProtKB">
        <authorList>
            <consortium name="WormBaseParasite"/>
        </authorList>
    </citation>
    <scope>IDENTIFICATION</scope>
    <source>
        <strain evidence="2">KR3021</strain>
    </source>
</reference>
<sequence>MAIFGKSNKVNKRQEKQSKKDEKEGFEESLFSTITYPKKSGRVIESYFTYDYRVIDLVLCLQFLLALNELSDIFFDSLTLMSPDIFGIHLFCIGYLIFSMYPSYRMLADGNIAGAAICYIVINTIGPMLIICSIFWTYINSKSVSTSYHIKVVYMQSYASLQLFACLVIALKPFMIVRTSKLYNSVKEKAYPKVLRKSDQYYEGFKSAVNYILFISRKLLELRALKANNEADEIANIKTAVNFSKEDDIAKLPDVFVKSYNTGSPTNLHSDKTPTAALPLKTGSPTRISKPFQLQMSAPQSTLNGSKTTTSQATSTGSSLVESTSGSTQTPTSTGLVSGTTLSTSTPSTATSNATNLPPPPSTTSKETTPPTSQHIPTRGQISYF</sequence>